<protein>
    <submittedName>
        <fullName evidence="2">GNAT family N-acetyltransferase</fullName>
    </submittedName>
</protein>
<dbReference type="PANTHER" id="PTHR43233">
    <property type="entry name" value="FAMILY N-ACETYLTRANSFERASE, PUTATIVE (AFU_ORTHOLOGUE AFUA_6G03350)-RELATED"/>
    <property type="match status" value="1"/>
</dbReference>
<evidence type="ECO:0000313" key="3">
    <source>
        <dbReference type="Proteomes" id="UP000761264"/>
    </source>
</evidence>
<evidence type="ECO:0000313" key="2">
    <source>
        <dbReference type="EMBL" id="NIA67755.1"/>
    </source>
</evidence>
<dbReference type="PROSITE" id="PS51186">
    <property type="entry name" value="GNAT"/>
    <property type="match status" value="1"/>
</dbReference>
<organism evidence="2 3">
    <name type="scientific">Pelagibius litoralis</name>
    <dbReference type="NCBI Taxonomy" id="374515"/>
    <lineage>
        <taxon>Bacteria</taxon>
        <taxon>Pseudomonadati</taxon>
        <taxon>Pseudomonadota</taxon>
        <taxon>Alphaproteobacteria</taxon>
        <taxon>Rhodospirillales</taxon>
        <taxon>Rhodovibrionaceae</taxon>
        <taxon>Pelagibius</taxon>
    </lineage>
</organism>
<keyword evidence="3" id="KW-1185">Reference proteome</keyword>
<gene>
    <name evidence="2" type="ORF">HBA54_04055</name>
</gene>
<dbReference type="InterPro" id="IPR053144">
    <property type="entry name" value="Acetyltransferase_Butenolide"/>
</dbReference>
<dbReference type="PANTHER" id="PTHR43233:SF1">
    <property type="entry name" value="FAMILY N-ACETYLTRANSFERASE, PUTATIVE (AFU_ORTHOLOGUE AFUA_6G03350)-RELATED"/>
    <property type="match status" value="1"/>
</dbReference>
<dbReference type="InterPro" id="IPR000182">
    <property type="entry name" value="GNAT_dom"/>
</dbReference>
<dbReference type="Gene3D" id="3.40.630.30">
    <property type="match status" value="1"/>
</dbReference>
<comment type="caution">
    <text evidence="2">The sequence shown here is derived from an EMBL/GenBank/DDBJ whole genome shotgun (WGS) entry which is preliminary data.</text>
</comment>
<dbReference type="Pfam" id="PF13508">
    <property type="entry name" value="Acetyltransf_7"/>
    <property type="match status" value="1"/>
</dbReference>
<dbReference type="CDD" id="cd04301">
    <property type="entry name" value="NAT_SF"/>
    <property type="match status" value="1"/>
</dbReference>
<dbReference type="SUPFAM" id="SSF55729">
    <property type="entry name" value="Acyl-CoA N-acyltransferases (Nat)"/>
    <property type="match status" value="1"/>
</dbReference>
<dbReference type="GO" id="GO:0016747">
    <property type="term" value="F:acyltransferase activity, transferring groups other than amino-acyl groups"/>
    <property type="evidence" value="ECO:0007669"/>
    <property type="project" value="InterPro"/>
</dbReference>
<feature type="domain" description="N-acetyltransferase" evidence="1">
    <location>
        <begin position="10"/>
        <end position="149"/>
    </location>
</feature>
<dbReference type="Proteomes" id="UP000761264">
    <property type="component" value="Unassembled WGS sequence"/>
</dbReference>
<evidence type="ECO:0000259" key="1">
    <source>
        <dbReference type="PROSITE" id="PS51186"/>
    </source>
</evidence>
<proteinExistence type="predicted"/>
<dbReference type="RefSeq" id="WP_167221601.1">
    <property type="nucleotide sequence ID" value="NZ_JAAQPH010000002.1"/>
</dbReference>
<dbReference type="AlphaFoldDB" id="A0A967C3S1"/>
<sequence>MPETWSKDGYEVSTDPDRLSLPVVHGFLRTAYWSQEIPRDTLERAVAGSLNFGLYRREEQIGYARVVTDKATFAWLCDVFVLEPSRGQGLGRWLVACVLAHPALQGLRRWMLATADAHSLYRDFGFEVPEDPGFLMARRVKDIYKTAAR</sequence>
<dbReference type="InterPro" id="IPR016181">
    <property type="entry name" value="Acyl_CoA_acyltransferase"/>
</dbReference>
<name>A0A967C3S1_9PROT</name>
<reference evidence="2" key="1">
    <citation type="submission" date="2020-03" db="EMBL/GenBank/DDBJ databases">
        <title>Genome of Pelagibius litoralis DSM 21314T.</title>
        <authorList>
            <person name="Wang G."/>
        </authorList>
    </citation>
    <scope>NUCLEOTIDE SEQUENCE</scope>
    <source>
        <strain evidence="2">DSM 21314</strain>
    </source>
</reference>
<dbReference type="EMBL" id="JAAQPH010000002">
    <property type="protein sequence ID" value="NIA67755.1"/>
    <property type="molecule type" value="Genomic_DNA"/>
</dbReference>
<accession>A0A967C3S1</accession>